<organism evidence="2 3">
    <name type="scientific">Pseudonocardia halophobica</name>
    <dbReference type="NCBI Taxonomy" id="29401"/>
    <lineage>
        <taxon>Bacteria</taxon>
        <taxon>Bacillati</taxon>
        <taxon>Actinomycetota</taxon>
        <taxon>Actinomycetes</taxon>
        <taxon>Pseudonocardiales</taxon>
        <taxon>Pseudonocardiaceae</taxon>
        <taxon>Pseudonocardia</taxon>
    </lineage>
</organism>
<dbReference type="InterPro" id="IPR010982">
    <property type="entry name" value="Lambda_DNA-bd_dom_sf"/>
</dbReference>
<dbReference type="EMBL" id="BSFQ01000001">
    <property type="protein sequence ID" value="GLL09286.1"/>
    <property type="molecule type" value="Genomic_DNA"/>
</dbReference>
<evidence type="ECO:0000259" key="1">
    <source>
        <dbReference type="PROSITE" id="PS50943"/>
    </source>
</evidence>
<dbReference type="SUPFAM" id="SSF47413">
    <property type="entry name" value="lambda repressor-like DNA-binding domains"/>
    <property type="match status" value="1"/>
</dbReference>
<feature type="domain" description="HTH cro/C1-type" evidence="1">
    <location>
        <begin position="12"/>
        <end position="67"/>
    </location>
</feature>
<dbReference type="InterPro" id="IPR001387">
    <property type="entry name" value="Cro/C1-type_HTH"/>
</dbReference>
<reference evidence="2" key="1">
    <citation type="journal article" date="2014" name="Int. J. Syst. Evol. Microbiol.">
        <title>Complete genome sequence of Corynebacterium casei LMG S-19264T (=DSM 44701T), isolated from a smear-ripened cheese.</title>
        <authorList>
            <consortium name="US DOE Joint Genome Institute (JGI-PGF)"/>
            <person name="Walter F."/>
            <person name="Albersmeier A."/>
            <person name="Kalinowski J."/>
            <person name="Ruckert C."/>
        </authorList>
    </citation>
    <scope>NUCLEOTIDE SEQUENCE</scope>
    <source>
        <strain evidence="2">VKM Ac-1069</strain>
    </source>
</reference>
<dbReference type="SMART" id="SM00530">
    <property type="entry name" value="HTH_XRE"/>
    <property type="match status" value="1"/>
</dbReference>
<name>A0A9W6KWG4_9PSEU</name>
<evidence type="ECO:0000313" key="3">
    <source>
        <dbReference type="Proteomes" id="UP001143463"/>
    </source>
</evidence>
<dbReference type="PROSITE" id="PS50943">
    <property type="entry name" value="HTH_CROC1"/>
    <property type="match status" value="1"/>
</dbReference>
<dbReference type="Gene3D" id="1.10.260.40">
    <property type="entry name" value="lambda repressor-like DNA-binding domains"/>
    <property type="match status" value="1"/>
</dbReference>
<gene>
    <name evidence="2" type="ORF">GCM10017577_04260</name>
</gene>
<evidence type="ECO:0000313" key="2">
    <source>
        <dbReference type="EMBL" id="GLL09286.1"/>
    </source>
</evidence>
<dbReference type="AlphaFoldDB" id="A0A9W6KWG4"/>
<protein>
    <submittedName>
        <fullName evidence="2">XRE family transcriptional regulator</fullName>
    </submittedName>
</protein>
<accession>A0A9W6KWG4</accession>
<proteinExistence type="predicted"/>
<dbReference type="Proteomes" id="UP001143463">
    <property type="component" value="Unassembled WGS sequence"/>
</dbReference>
<sequence length="255" mass="28743">MWMMSLVPNTRLQAAMDAASLTIEQIAAQVDVDPKTVERWVNANGRTPHRTTRQRVAALLRVEANHLWPTNVRHSIAPVDDVAELVHLYPSRSSVPFNLWTELIHGVREAMDVLVFSGQFLVEQHNMLPVVRAKAAEGVHFRFVVGNHTSPAVIQRAEEEGTTGGLEGRIQMMRRYLQDVAGLPGVEVRTHGTILYNSIYRFDDQALINGHTFGSLAGQNPMLHIRRVDGGSLWEHYMRSFERVWEIADPEPAGR</sequence>
<dbReference type="GO" id="GO:0003677">
    <property type="term" value="F:DNA binding"/>
    <property type="evidence" value="ECO:0007669"/>
    <property type="project" value="InterPro"/>
</dbReference>
<comment type="caution">
    <text evidence="2">The sequence shown here is derived from an EMBL/GenBank/DDBJ whole genome shotgun (WGS) entry which is preliminary data.</text>
</comment>
<reference evidence="2" key="2">
    <citation type="submission" date="2023-01" db="EMBL/GenBank/DDBJ databases">
        <authorList>
            <person name="Sun Q."/>
            <person name="Evtushenko L."/>
        </authorList>
    </citation>
    <scope>NUCLEOTIDE SEQUENCE</scope>
    <source>
        <strain evidence="2">VKM Ac-1069</strain>
    </source>
</reference>
<keyword evidence="3" id="KW-1185">Reference proteome</keyword>